<reference evidence="1" key="1">
    <citation type="submission" date="2022-08" db="EMBL/GenBank/DDBJ databases">
        <authorList>
            <person name="Gutierrez-Valencia J."/>
        </authorList>
    </citation>
    <scope>NUCLEOTIDE SEQUENCE</scope>
</reference>
<comment type="caution">
    <text evidence="1">The sequence shown here is derived from an EMBL/GenBank/DDBJ whole genome shotgun (WGS) entry which is preliminary data.</text>
</comment>
<proteinExistence type="predicted"/>
<accession>A0AAV0LB83</accession>
<protein>
    <submittedName>
        <fullName evidence="1">Uncharacterized protein</fullName>
    </submittedName>
</protein>
<evidence type="ECO:0000313" key="1">
    <source>
        <dbReference type="EMBL" id="CAI0431750.1"/>
    </source>
</evidence>
<dbReference type="Proteomes" id="UP001154282">
    <property type="component" value="Unassembled WGS sequence"/>
</dbReference>
<dbReference type="EMBL" id="CAMGYJ010000006">
    <property type="protein sequence ID" value="CAI0431750.1"/>
    <property type="molecule type" value="Genomic_DNA"/>
</dbReference>
<keyword evidence="2" id="KW-1185">Reference proteome</keyword>
<sequence length="37" mass="4127">MPSLGVRKKPHMNQSRPACPLTLNFILSPSQRFSLSS</sequence>
<evidence type="ECO:0000313" key="2">
    <source>
        <dbReference type="Proteomes" id="UP001154282"/>
    </source>
</evidence>
<dbReference type="AlphaFoldDB" id="A0AAV0LB83"/>
<name>A0AAV0LB83_9ROSI</name>
<organism evidence="1 2">
    <name type="scientific">Linum tenue</name>
    <dbReference type="NCBI Taxonomy" id="586396"/>
    <lineage>
        <taxon>Eukaryota</taxon>
        <taxon>Viridiplantae</taxon>
        <taxon>Streptophyta</taxon>
        <taxon>Embryophyta</taxon>
        <taxon>Tracheophyta</taxon>
        <taxon>Spermatophyta</taxon>
        <taxon>Magnoliopsida</taxon>
        <taxon>eudicotyledons</taxon>
        <taxon>Gunneridae</taxon>
        <taxon>Pentapetalae</taxon>
        <taxon>rosids</taxon>
        <taxon>fabids</taxon>
        <taxon>Malpighiales</taxon>
        <taxon>Linaceae</taxon>
        <taxon>Linum</taxon>
    </lineage>
</organism>
<gene>
    <name evidence="1" type="ORF">LITE_LOCUS23146</name>
</gene>